<name>A0ACC0WIJ9_9STRA</name>
<accession>A0ACC0WIJ9</accession>
<sequence length="331" mass="35831">MKEAICTKSSSEDLAAQLDMKSGHKVHFLFGGTTVMQADATSKGQAGTTSLEIPPPPDNGCTAYVLRTGFSSSQGKLVRMIEFSSGKVTGSSWDAYGLAFLLLIFALLSSGYVLRHGIAQKGKITFELLLRCVLIITSVIPAELPMQAAMAVNSALLNLVDICLFDKTGALTTDQLTAVGVVCKDTTVSTFAVPKYKVLRHVPMIAANLDATLVLVGYQSLVQIDGKMVGDPVEEASIRAIDFSYDAATSQCRSNKDLERARERRWGQAINQKNISVQILHRHHFLSKLQRMSVVAKVHLGSKGMCVRSLVKGSPEAVATLLVPESIPEWY</sequence>
<gene>
    <name evidence="1" type="ORF">PsorP6_012839</name>
</gene>
<evidence type="ECO:0000313" key="1">
    <source>
        <dbReference type="EMBL" id="KAI9917748.1"/>
    </source>
</evidence>
<evidence type="ECO:0000313" key="2">
    <source>
        <dbReference type="Proteomes" id="UP001163321"/>
    </source>
</evidence>
<keyword evidence="2" id="KW-1185">Reference proteome</keyword>
<dbReference type="EMBL" id="CM047592">
    <property type="protein sequence ID" value="KAI9917748.1"/>
    <property type="molecule type" value="Genomic_DNA"/>
</dbReference>
<organism evidence="1 2">
    <name type="scientific">Peronosclerospora sorghi</name>
    <dbReference type="NCBI Taxonomy" id="230839"/>
    <lineage>
        <taxon>Eukaryota</taxon>
        <taxon>Sar</taxon>
        <taxon>Stramenopiles</taxon>
        <taxon>Oomycota</taxon>
        <taxon>Peronosporomycetes</taxon>
        <taxon>Peronosporales</taxon>
        <taxon>Peronosporaceae</taxon>
        <taxon>Peronosclerospora</taxon>
    </lineage>
</organism>
<reference evidence="1 2" key="1">
    <citation type="journal article" date="2022" name="bioRxiv">
        <title>The genome of the oomycete Peronosclerospora sorghi, a cosmopolitan pathogen of maize and sorghum, is inflated with dispersed pseudogenes.</title>
        <authorList>
            <person name="Fletcher K."/>
            <person name="Martin F."/>
            <person name="Isakeit T."/>
            <person name="Cavanaugh K."/>
            <person name="Magill C."/>
            <person name="Michelmore R."/>
        </authorList>
    </citation>
    <scope>NUCLEOTIDE SEQUENCE [LARGE SCALE GENOMIC DNA]</scope>
    <source>
        <strain evidence="1">P6</strain>
    </source>
</reference>
<comment type="caution">
    <text evidence="1">The sequence shown here is derived from an EMBL/GenBank/DDBJ whole genome shotgun (WGS) entry which is preliminary data.</text>
</comment>
<protein>
    <submittedName>
        <fullName evidence="1">Uncharacterized protein</fullName>
    </submittedName>
</protein>
<proteinExistence type="predicted"/>
<dbReference type="Proteomes" id="UP001163321">
    <property type="component" value="Chromosome 13"/>
</dbReference>